<organism evidence="2 3">
    <name type="scientific">Muriicola soli</name>
    <dbReference type="NCBI Taxonomy" id="2507538"/>
    <lineage>
        <taxon>Bacteria</taxon>
        <taxon>Pseudomonadati</taxon>
        <taxon>Bacteroidota</taxon>
        <taxon>Flavobacteriia</taxon>
        <taxon>Flavobacteriales</taxon>
        <taxon>Flavobacteriaceae</taxon>
        <taxon>Muriicola</taxon>
    </lineage>
</organism>
<gene>
    <name evidence="2" type="ORF">EQY75_04575</name>
</gene>
<evidence type="ECO:0000259" key="1">
    <source>
        <dbReference type="Pfam" id="PF13480"/>
    </source>
</evidence>
<dbReference type="SUPFAM" id="SSF55729">
    <property type="entry name" value="Acyl-CoA N-acyltransferases (Nat)"/>
    <property type="match status" value="1"/>
</dbReference>
<sequence>MVTNPFLSETYQKYWLKYFAKNCSVHRSALFGNFLFIKKPLLPVFYNLGGTLTKGLSYSIVANETLGEKNKVFVIFDVPSSFLPDAKLLSSNHLKILVSNQYAGYLCNFKEYPTLDSYLRDTLSAQSRVKLRRYKRKWEKVPDISYRMHLSDTSKDTYENLFKSFRNLMTKRFSQKKEYNRDLNQSEWVFYHKVTYPLMMEDKAGLFVTYIRDKPIAITLIMLEGSKLIDTLRVFDISYAKYRIGTLNILELLNWCYDQKIDSLDFAKGNYEYKYRWANTLYHFNYHIIYDPKSFYSVVTANLIYILYECKRILRQLNFFRFINRLRFYFQSRKQDVTVQL</sequence>
<keyword evidence="3" id="KW-1185">Reference proteome</keyword>
<dbReference type="RefSeq" id="WP_129603279.1">
    <property type="nucleotide sequence ID" value="NZ_CP035544.1"/>
</dbReference>
<dbReference type="Gene3D" id="3.40.630.30">
    <property type="match status" value="1"/>
</dbReference>
<protein>
    <submittedName>
        <fullName evidence="2">GNAT family N-acetyltransferase</fullName>
    </submittedName>
</protein>
<evidence type="ECO:0000313" key="2">
    <source>
        <dbReference type="EMBL" id="QBA63874.1"/>
    </source>
</evidence>
<feature type="domain" description="BioF2-like acetyltransferase" evidence="1">
    <location>
        <begin position="127"/>
        <end position="274"/>
    </location>
</feature>
<dbReference type="Proteomes" id="UP000290889">
    <property type="component" value="Chromosome"/>
</dbReference>
<keyword evidence="2" id="KW-0808">Transferase</keyword>
<proteinExistence type="predicted"/>
<dbReference type="GO" id="GO:0016740">
    <property type="term" value="F:transferase activity"/>
    <property type="evidence" value="ECO:0007669"/>
    <property type="project" value="UniProtKB-KW"/>
</dbReference>
<dbReference type="InterPro" id="IPR038740">
    <property type="entry name" value="BioF2-like_GNAT_dom"/>
</dbReference>
<dbReference type="EMBL" id="CP035544">
    <property type="protein sequence ID" value="QBA63874.1"/>
    <property type="molecule type" value="Genomic_DNA"/>
</dbReference>
<dbReference type="KEGG" id="mur:EQY75_04575"/>
<accession>A0A411E8L8</accession>
<dbReference type="OrthoDB" id="1422531at2"/>
<evidence type="ECO:0000313" key="3">
    <source>
        <dbReference type="Proteomes" id="UP000290889"/>
    </source>
</evidence>
<dbReference type="Pfam" id="PF13480">
    <property type="entry name" value="Acetyltransf_6"/>
    <property type="match status" value="1"/>
</dbReference>
<dbReference type="AlphaFoldDB" id="A0A411E8L8"/>
<name>A0A411E8L8_9FLAO</name>
<dbReference type="InterPro" id="IPR016181">
    <property type="entry name" value="Acyl_CoA_acyltransferase"/>
</dbReference>
<reference evidence="2 3" key="1">
    <citation type="submission" date="2019-01" db="EMBL/GenBank/DDBJ databases">
        <title>Muriicola soli sp. nov., isolated from soil.</title>
        <authorList>
            <person name="Kang H.J."/>
            <person name="Kim S.B."/>
        </authorList>
    </citation>
    <scope>NUCLEOTIDE SEQUENCE [LARGE SCALE GENOMIC DNA]</scope>
    <source>
        <strain evidence="2 3">MMS17-SY002</strain>
    </source>
</reference>